<dbReference type="GO" id="GO:0016491">
    <property type="term" value="F:oxidoreductase activity"/>
    <property type="evidence" value="ECO:0007669"/>
    <property type="project" value="UniProtKB-KW"/>
</dbReference>
<dbReference type="InterPro" id="IPR008927">
    <property type="entry name" value="6-PGluconate_DH-like_C_sf"/>
</dbReference>
<dbReference type="Proteomes" id="UP001310386">
    <property type="component" value="Unassembled WGS sequence"/>
</dbReference>
<evidence type="ECO:0000313" key="6">
    <source>
        <dbReference type="EMBL" id="MEB3100918.1"/>
    </source>
</evidence>
<evidence type="ECO:0000259" key="4">
    <source>
        <dbReference type="Pfam" id="PF03446"/>
    </source>
</evidence>
<comment type="similarity">
    <text evidence="1">Belongs to the HIBADH-related family.</text>
</comment>
<keyword evidence="3" id="KW-0520">NAD</keyword>
<reference evidence="6" key="1">
    <citation type="submission" date="2023-12" db="EMBL/GenBank/DDBJ databases">
        <title>Fervidustalea candida gen. nov., sp. nov., a novel member of the family Paenibacillaceae isolated from a geothermal area.</title>
        <authorList>
            <person name="Li W.-J."/>
            <person name="Jiao J.-Y."/>
            <person name="Chen Y."/>
        </authorList>
    </citation>
    <scope>NUCLEOTIDE SEQUENCE</scope>
    <source>
        <strain evidence="6">SYSU GA230002</strain>
    </source>
</reference>
<feature type="domain" description="3-hydroxyisobutyrate dehydrogenase-like NAD-binding" evidence="5">
    <location>
        <begin position="167"/>
        <end position="288"/>
    </location>
</feature>
<evidence type="ECO:0000259" key="5">
    <source>
        <dbReference type="Pfam" id="PF14833"/>
    </source>
</evidence>
<evidence type="ECO:0000256" key="2">
    <source>
        <dbReference type="ARBA" id="ARBA00023002"/>
    </source>
</evidence>
<name>A0ABU5ZEI5_9BACL</name>
<dbReference type="InterPro" id="IPR036291">
    <property type="entry name" value="NAD(P)-bd_dom_sf"/>
</dbReference>
<protein>
    <submittedName>
        <fullName evidence="6">NAD(P)-dependent oxidoreductase</fullName>
        <ecNumber evidence="6">1.1.-.-</ecNumber>
    </submittedName>
</protein>
<evidence type="ECO:0000256" key="3">
    <source>
        <dbReference type="ARBA" id="ARBA00023027"/>
    </source>
</evidence>
<comment type="caution">
    <text evidence="6">The sequence shown here is derived from an EMBL/GenBank/DDBJ whole genome shotgun (WGS) entry which is preliminary data.</text>
</comment>
<dbReference type="Pfam" id="PF14833">
    <property type="entry name" value="NAD_binding_11"/>
    <property type="match status" value="1"/>
</dbReference>
<dbReference type="Pfam" id="PF03446">
    <property type="entry name" value="NAD_binding_2"/>
    <property type="match status" value="1"/>
</dbReference>
<gene>
    <name evidence="6" type="ORF">VF724_04505</name>
</gene>
<keyword evidence="2 6" id="KW-0560">Oxidoreductase</keyword>
<dbReference type="InterPro" id="IPR029154">
    <property type="entry name" value="HIBADH-like_NADP-bd"/>
</dbReference>
<dbReference type="InterPro" id="IPR002204">
    <property type="entry name" value="3-OH-isobutyrate_DH-rel_CS"/>
</dbReference>
<keyword evidence="7" id="KW-1185">Reference proteome</keyword>
<dbReference type="EC" id="1.1.-.-" evidence="6"/>
<dbReference type="Gene3D" id="3.40.50.720">
    <property type="entry name" value="NAD(P)-binding Rossmann-like Domain"/>
    <property type="match status" value="1"/>
</dbReference>
<dbReference type="PIRSF" id="PIRSF000103">
    <property type="entry name" value="HIBADH"/>
    <property type="match status" value="1"/>
</dbReference>
<dbReference type="InterPro" id="IPR006115">
    <property type="entry name" value="6PGDH_NADP-bd"/>
</dbReference>
<dbReference type="SUPFAM" id="SSF51735">
    <property type="entry name" value="NAD(P)-binding Rossmann-fold domains"/>
    <property type="match status" value="1"/>
</dbReference>
<dbReference type="InterPro" id="IPR015815">
    <property type="entry name" value="HIBADH-related"/>
</dbReference>
<feature type="domain" description="6-phosphogluconate dehydrogenase NADP-binding" evidence="4">
    <location>
        <begin position="5"/>
        <end position="163"/>
    </location>
</feature>
<dbReference type="EMBL" id="JAYJLD010000004">
    <property type="protein sequence ID" value="MEB3100918.1"/>
    <property type="molecule type" value="Genomic_DNA"/>
</dbReference>
<accession>A0ABU5ZEI5</accession>
<dbReference type="PROSITE" id="PS00895">
    <property type="entry name" value="3_HYDROXYISOBUT_DH"/>
    <property type="match status" value="1"/>
</dbReference>
<dbReference type="Gene3D" id="1.10.1040.10">
    <property type="entry name" value="N-(1-d-carboxylethyl)-l-norvaline Dehydrogenase, domain 2"/>
    <property type="match status" value="1"/>
</dbReference>
<evidence type="ECO:0000256" key="1">
    <source>
        <dbReference type="ARBA" id="ARBA00009080"/>
    </source>
</evidence>
<dbReference type="RefSeq" id="WP_371753031.1">
    <property type="nucleotide sequence ID" value="NZ_JAYJLD010000004.1"/>
</dbReference>
<dbReference type="PANTHER" id="PTHR22981:SF7">
    <property type="entry name" value="3-HYDROXYISOBUTYRATE DEHYDROGENASE, MITOCHONDRIAL"/>
    <property type="match status" value="1"/>
</dbReference>
<sequence>MSGTRIGFIGLGAMGFHMATRLAEAGYPLAIFDVRKDVLESFQGDDVSIHPSSKEVADHAEIVLASLPSPGVSKEVALGQDGLIHGSRIKIYIDLSTTGESAASEIGEALLSKGIQVLDSPVSGGVPGAQKGTLSIMIAGDKAVYDQCHPMLSRLGSKIFYIGGKVGQAQAMKVINNLLSSAALALTSEAMVLGVKAGLDPSVMIDVLNVSTGRNSATQDKFKQFIINRKFDYGFKTSLAYKDIKLYQDLAEKLQVPLFMGSNIVNFWRYVLTQGGNDEDSTCVIKYIEQWAGVEVAENHKKETN</sequence>
<dbReference type="SUPFAM" id="SSF48179">
    <property type="entry name" value="6-phosphogluconate dehydrogenase C-terminal domain-like"/>
    <property type="match status" value="1"/>
</dbReference>
<proteinExistence type="inferred from homology"/>
<evidence type="ECO:0000313" key="7">
    <source>
        <dbReference type="Proteomes" id="UP001310386"/>
    </source>
</evidence>
<organism evidence="6 7">
    <name type="scientific">Ferviditalea candida</name>
    <dbReference type="NCBI Taxonomy" id="3108399"/>
    <lineage>
        <taxon>Bacteria</taxon>
        <taxon>Bacillati</taxon>
        <taxon>Bacillota</taxon>
        <taxon>Bacilli</taxon>
        <taxon>Bacillales</taxon>
        <taxon>Paenibacillaceae</taxon>
        <taxon>Ferviditalea</taxon>
    </lineage>
</organism>
<dbReference type="PANTHER" id="PTHR22981">
    <property type="entry name" value="3-HYDROXYISOBUTYRATE DEHYDROGENASE-RELATED"/>
    <property type="match status" value="1"/>
</dbReference>
<dbReference type="InterPro" id="IPR013328">
    <property type="entry name" value="6PGD_dom2"/>
</dbReference>